<keyword evidence="2" id="KW-0805">Transcription regulation</keyword>
<evidence type="ECO:0000259" key="5">
    <source>
        <dbReference type="PROSITE" id="PS50931"/>
    </source>
</evidence>
<dbReference type="Proteomes" id="UP000566813">
    <property type="component" value="Unassembled WGS sequence"/>
</dbReference>
<keyword evidence="3" id="KW-0238">DNA-binding</keyword>
<keyword evidence="7" id="KW-1185">Reference proteome</keyword>
<dbReference type="SUPFAM" id="SSF53850">
    <property type="entry name" value="Periplasmic binding protein-like II"/>
    <property type="match status" value="1"/>
</dbReference>
<dbReference type="InterPro" id="IPR050950">
    <property type="entry name" value="HTH-type_LysR_regulators"/>
</dbReference>
<sequence length="322" mass="35609">MPQHSQISRRLRLRDLHYLMTVVQTGSMAKAATILSVSQPVISKVIADMEHILGERMLDRSPRGVEPTIYGRKLLETSFAVFDELRHGVVEIEHLLDPTAGELAIGSNEASTLSIVPEAIQLLRAKHPRSFIRVVLANTPEEQRQALARRDIELTIGRVWPHLPSSEFETEILYDEQYVVVAAPDNPWRNRSLVELSELVDHPWIVPSFSNLSGQLIAEIFRQKGLELPRGPVRTSSMQLAQHLLEQGSFVAMLPASALPSLAAMSSLVALPVPLPDLASPVGIMRLRTVTPGPIAEAFTKAARAVTRTMEIRTHGPALPPR</sequence>
<dbReference type="Pfam" id="PF00126">
    <property type="entry name" value="HTH_1"/>
    <property type="match status" value="1"/>
</dbReference>
<protein>
    <submittedName>
        <fullName evidence="6">LysR family transcriptional regulator</fullName>
    </submittedName>
</protein>
<evidence type="ECO:0000313" key="7">
    <source>
        <dbReference type="Proteomes" id="UP000566813"/>
    </source>
</evidence>
<comment type="similarity">
    <text evidence="1">Belongs to the LysR transcriptional regulatory family.</text>
</comment>
<dbReference type="EMBL" id="JACLAW010000013">
    <property type="protein sequence ID" value="MBC2667000.1"/>
    <property type="molecule type" value="Genomic_DNA"/>
</dbReference>
<dbReference type="InterPro" id="IPR005119">
    <property type="entry name" value="LysR_subst-bd"/>
</dbReference>
<organism evidence="6 7">
    <name type="scientific">Novosphingobium flavum</name>
    <dbReference type="NCBI Taxonomy" id="1778672"/>
    <lineage>
        <taxon>Bacteria</taxon>
        <taxon>Pseudomonadati</taxon>
        <taxon>Pseudomonadota</taxon>
        <taxon>Alphaproteobacteria</taxon>
        <taxon>Sphingomonadales</taxon>
        <taxon>Sphingomonadaceae</taxon>
        <taxon>Novosphingobium</taxon>
    </lineage>
</organism>
<dbReference type="RefSeq" id="WP_185665295.1">
    <property type="nucleotide sequence ID" value="NZ_JACLAW010000013.1"/>
</dbReference>
<dbReference type="Gene3D" id="1.10.10.10">
    <property type="entry name" value="Winged helix-like DNA-binding domain superfamily/Winged helix DNA-binding domain"/>
    <property type="match status" value="1"/>
</dbReference>
<dbReference type="InterPro" id="IPR036390">
    <property type="entry name" value="WH_DNA-bd_sf"/>
</dbReference>
<evidence type="ECO:0000256" key="3">
    <source>
        <dbReference type="ARBA" id="ARBA00023125"/>
    </source>
</evidence>
<feature type="domain" description="HTH lysR-type" evidence="5">
    <location>
        <begin position="11"/>
        <end position="68"/>
    </location>
</feature>
<dbReference type="PROSITE" id="PS50931">
    <property type="entry name" value="HTH_LYSR"/>
    <property type="match status" value="1"/>
</dbReference>
<dbReference type="AlphaFoldDB" id="A0A7X1FU24"/>
<evidence type="ECO:0000313" key="6">
    <source>
        <dbReference type="EMBL" id="MBC2667000.1"/>
    </source>
</evidence>
<dbReference type="GO" id="GO:0003700">
    <property type="term" value="F:DNA-binding transcription factor activity"/>
    <property type="evidence" value="ECO:0007669"/>
    <property type="project" value="InterPro"/>
</dbReference>
<accession>A0A7X1FU24</accession>
<dbReference type="Gene3D" id="3.40.190.290">
    <property type="match status" value="1"/>
</dbReference>
<dbReference type="GO" id="GO:0003677">
    <property type="term" value="F:DNA binding"/>
    <property type="evidence" value="ECO:0007669"/>
    <property type="project" value="UniProtKB-KW"/>
</dbReference>
<gene>
    <name evidence="6" type="ORF">H7F51_15895</name>
</gene>
<dbReference type="GO" id="GO:0005829">
    <property type="term" value="C:cytosol"/>
    <property type="evidence" value="ECO:0007669"/>
    <property type="project" value="TreeGrafter"/>
</dbReference>
<evidence type="ECO:0000256" key="1">
    <source>
        <dbReference type="ARBA" id="ARBA00009437"/>
    </source>
</evidence>
<dbReference type="PANTHER" id="PTHR30419">
    <property type="entry name" value="HTH-TYPE TRANSCRIPTIONAL REGULATOR YBHD"/>
    <property type="match status" value="1"/>
</dbReference>
<proteinExistence type="inferred from homology"/>
<dbReference type="PANTHER" id="PTHR30419:SF8">
    <property type="entry name" value="NITROGEN ASSIMILATION TRANSCRIPTIONAL ACTIVATOR-RELATED"/>
    <property type="match status" value="1"/>
</dbReference>
<name>A0A7X1FU24_9SPHN</name>
<dbReference type="SUPFAM" id="SSF46785">
    <property type="entry name" value="Winged helix' DNA-binding domain"/>
    <property type="match status" value="1"/>
</dbReference>
<evidence type="ECO:0000256" key="4">
    <source>
        <dbReference type="ARBA" id="ARBA00023163"/>
    </source>
</evidence>
<dbReference type="InterPro" id="IPR036388">
    <property type="entry name" value="WH-like_DNA-bd_sf"/>
</dbReference>
<reference evidence="6 7" key="1">
    <citation type="submission" date="2020-08" db="EMBL/GenBank/DDBJ databases">
        <title>The genome sequence of type strain Novosphingobium flavum NBRC 111647.</title>
        <authorList>
            <person name="Liu Y."/>
        </authorList>
    </citation>
    <scope>NUCLEOTIDE SEQUENCE [LARGE SCALE GENOMIC DNA]</scope>
    <source>
        <strain evidence="6 7">NBRC 111647</strain>
    </source>
</reference>
<evidence type="ECO:0000256" key="2">
    <source>
        <dbReference type="ARBA" id="ARBA00023015"/>
    </source>
</evidence>
<dbReference type="Pfam" id="PF03466">
    <property type="entry name" value="LysR_substrate"/>
    <property type="match status" value="1"/>
</dbReference>
<keyword evidence="4" id="KW-0804">Transcription</keyword>
<dbReference type="InterPro" id="IPR000847">
    <property type="entry name" value="LysR_HTH_N"/>
</dbReference>
<comment type="caution">
    <text evidence="6">The sequence shown here is derived from an EMBL/GenBank/DDBJ whole genome shotgun (WGS) entry which is preliminary data.</text>
</comment>